<keyword evidence="2" id="KW-1185">Reference proteome</keyword>
<gene>
    <name evidence="1" type="ORF">H9L01_02600</name>
</gene>
<dbReference type="KEGG" id="eio:H9L01_02600"/>
<sequence length="262" mass="30688">MALYDVLNEFEKNEGELYPCFNGYLEDYLALNPEEGSVLDKIQQLDPQCRVLTNYPITVNKNLVSNKIIRYKDIYKIPQESLKVSYILYSKTFYHDAAIVIYDGSYYEAKGCYYAMTEQGALLGPYRSRVLFLSSKDEDTLSALYEVMILNRTPIQSLQREQNRKHYGSSHEFCENATLEASHLLEWAKNSIIEEAESRENVIHEVVGRWFYLKKAVYVEYMGDSDILKNENENDIDIHRKKAKESSNKVQFMPFSELWRLE</sequence>
<protein>
    <submittedName>
        <fullName evidence="1">Uncharacterized protein</fullName>
    </submittedName>
</protein>
<evidence type="ECO:0000313" key="2">
    <source>
        <dbReference type="Proteomes" id="UP000515928"/>
    </source>
</evidence>
<proteinExistence type="predicted"/>
<name>A0A7G9S0A0_9FIRM</name>
<organism evidence="1 2">
    <name type="scientific">Erysipelothrix inopinata</name>
    <dbReference type="NCBI Taxonomy" id="225084"/>
    <lineage>
        <taxon>Bacteria</taxon>
        <taxon>Bacillati</taxon>
        <taxon>Bacillota</taxon>
        <taxon>Erysipelotrichia</taxon>
        <taxon>Erysipelotrichales</taxon>
        <taxon>Erysipelotrichaceae</taxon>
        <taxon>Erysipelothrix</taxon>
    </lineage>
</organism>
<reference evidence="1 2" key="1">
    <citation type="submission" date="2020-08" db="EMBL/GenBank/DDBJ databases">
        <title>Genome sequence of Erysipelothrix inopinata DSM 15511T.</title>
        <authorList>
            <person name="Hyun D.-W."/>
            <person name="Bae J.-W."/>
        </authorList>
    </citation>
    <scope>NUCLEOTIDE SEQUENCE [LARGE SCALE GENOMIC DNA]</scope>
    <source>
        <strain evidence="1 2">DSM 15511</strain>
    </source>
</reference>
<dbReference type="RefSeq" id="WP_187534477.1">
    <property type="nucleotide sequence ID" value="NZ_CBCSHU010000001.1"/>
</dbReference>
<accession>A0A7G9S0A0</accession>
<dbReference type="EMBL" id="CP060715">
    <property type="protein sequence ID" value="QNN61275.1"/>
    <property type="molecule type" value="Genomic_DNA"/>
</dbReference>
<dbReference type="Proteomes" id="UP000515928">
    <property type="component" value="Chromosome"/>
</dbReference>
<dbReference type="AlphaFoldDB" id="A0A7G9S0A0"/>
<evidence type="ECO:0000313" key="1">
    <source>
        <dbReference type="EMBL" id="QNN61275.1"/>
    </source>
</evidence>